<reference evidence="1" key="2">
    <citation type="submission" date="2022-06" db="UniProtKB">
        <authorList>
            <consortium name="EnsemblMetazoa"/>
        </authorList>
    </citation>
    <scope>IDENTIFICATION</scope>
    <source>
        <strain evidence="1">DF5081</strain>
    </source>
</reference>
<organism evidence="1 2">
    <name type="scientific">Caenorhabditis japonica</name>
    <dbReference type="NCBI Taxonomy" id="281687"/>
    <lineage>
        <taxon>Eukaryota</taxon>
        <taxon>Metazoa</taxon>
        <taxon>Ecdysozoa</taxon>
        <taxon>Nematoda</taxon>
        <taxon>Chromadorea</taxon>
        <taxon>Rhabditida</taxon>
        <taxon>Rhabditina</taxon>
        <taxon>Rhabditomorpha</taxon>
        <taxon>Rhabditoidea</taxon>
        <taxon>Rhabditidae</taxon>
        <taxon>Peloderinae</taxon>
        <taxon>Caenorhabditis</taxon>
    </lineage>
</organism>
<dbReference type="EnsemblMetazoa" id="CJA42826.1">
    <property type="protein sequence ID" value="CJA42826.1"/>
    <property type="gene ID" value="WBGene00218674"/>
</dbReference>
<evidence type="ECO:0000313" key="1">
    <source>
        <dbReference type="EnsemblMetazoa" id="CJA42826.1"/>
    </source>
</evidence>
<dbReference type="Proteomes" id="UP000005237">
    <property type="component" value="Unassembled WGS sequence"/>
</dbReference>
<sequence>IPDPKKNARLEEKTKQISNQQHVTIVPVDSVKGEHVDGVAFSSRSRISGESGHVIANVQSPHAKEHRIVFDRDHNVFEFRLLE</sequence>
<reference evidence="2" key="1">
    <citation type="submission" date="2010-08" db="EMBL/GenBank/DDBJ databases">
        <authorList>
            <consortium name="Caenorhabditis japonica Sequencing Consortium"/>
            <person name="Wilson R.K."/>
        </authorList>
    </citation>
    <scope>NUCLEOTIDE SEQUENCE [LARGE SCALE GENOMIC DNA]</scope>
    <source>
        <strain evidence="2">DF5081</strain>
    </source>
</reference>
<name>A0A8R1IYV7_CAEJA</name>
<evidence type="ECO:0000313" key="2">
    <source>
        <dbReference type="Proteomes" id="UP000005237"/>
    </source>
</evidence>
<protein>
    <submittedName>
        <fullName evidence="1">Uncharacterized protein</fullName>
    </submittedName>
</protein>
<keyword evidence="2" id="KW-1185">Reference proteome</keyword>
<proteinExistence type="predicted"/>
<accession>A0A8R1IYV7</accession>
<dbReference type="AlphaFoldDB" id="A0A8R1IYV7"/>